<evidence type="ECO:0000259" key="1">
    <source>
        <dbReference type="PROSITE" id="PS51819"/>
    </source>
</evidence>
<name>A0A7C3KF85_9CYAN</name>
<dbReference type="InterPro" id="IPR004360">
    <property type="entry name" value="Glyas_Fos-R_dOase_dom"/>
</dbReference>
<organism evidence="2">
    <name type="scientific">Oscillatoriales cyanobacterium SpSt-418</name>
    <dbReference type="NCBI Taxonomy" id="2282169"/>
    <lineage>
        <taxon>Bacteria</taxon>
        <taxon>Bacillati</taxon>
        <taxon>Cyanobacteriota</taxon>
        <taxon>Cyanophyceae</taxon>
        <taxon>Oscillatoriophycideae</taxon>
        <taxon>Oscillatoriales</taxon>
    </lineage>
</organism>
<dbReference type="SUPFAM" id="SSF54593">
    <property type="entry name" value="Glyoxalase/Bleomycin resistance protein/Dihydroxybiphenyl dioxygenase"/>
    <property type="match status" value="1"/>
</dbReference>
<dbReference type="EMBL" id="DSRU01000177">
    <property type="protein sequence ID" value="HFM98531.1"/>
    <property type="molecule type" value="Genomic_DNA"/>
</dbReference>
<dbReference type="AlphaFoldDB" id="A0A7C3KF85"/>
<dbReference type="PROSITE" id="PS51819">
    <property type="entry name" value="VOC"/>
    <property type="match status" value="1"/>
</dbReference>
<dbReference type="Pfam" id="PF00903">
    <property type="entry name" value="Glyoxalase"/>
    <property type="match status" value="1"/>
</dbReference>
<dbReference type="Gene3D" id="3.10.180.10">
    <property type="entry name" value="2,3-Dihydroxybiphenyl 1,2-Dioxygenase, domain 1"/>
    <property type="match status" value="1"/>
</dbReference>
<accession>A0A7C3KF85</accession>
<protein>
    <submittedName>
        <fullName evidence="2">Bleomycin resistance protein</fullName>
    </submittedName>
</protein>
<proteinExistence type="predicted"/>
<reference evidence="2" key="1">
    <citation type="journal article" date="2020" name="mSystems">
        <title>Genome- and Community-Level Interaction Insights into Carbon Utilization and Element Cycling Functions of Hydrothermarchaeota in Hydrothermal Sediment.</title>
        <authorList>
            <person name="Zhou Z."/>
            <person name="Liu Y."/>
            <person name="Xu W."/>
            <person name="Pan J."/>
            <person name="Luo Z.H."/>
            <person name="Li M."/>
        </authorList>
    </citation>
    <scope>NUCLEOTIDE SEQUENCE [LARGE SCALE GENOMIC DNA]</scope>
    <source>
        <strain evidence="2">SpSt-418</strain>
    </source>
</reference>
<feature type="domain" description="VOC" evidence="1">
    <location>
        <begin position="12"/>
        <end position="147"/>
    </location>
</feature>
<dbReference type="InterPro" id="IPR037523">
    <property type="entry name" value="VOC_core"/>
</dbReference>
<comment type="caution">
    <text evidence="2">The sequence shown here is derived from an EMBL/GenBank/DDBJ whole genome shotgun (WGS) entry which is preliminary data.</text>
</comment>
<sequence length="226" mass="25278">MNSNPVNSPDLKLEVVVFSVSDVERTKAFYENLGWRFDIDVVEGNFRGVHFTPPNSNASILFGKGVTPNNSGSVQNLVLGVDDLDAARADLIARGINVSEIFHYPGGPFNNTLENSRVSGRDPQGRSYFSFASFEDPDGNLWLLQEITTRLPGRLWDSPRGEVATLADLLRETAEHHDHYEKTHAEHDWWNWYAPYLSARQNGSSPEEAAAAADRYMDEILPVLSQ</sequence>
<gene>
    <name evidence="2" type="ORF">ENR64_12405</name>
</gene>
<evidence type="ECO:0000313" key="2">
    <source>
        <dbReference type="EMBL" id="HFM98531.1"/>
    </source>
</evidence>
<dbReference type="InterPro" id="IPR029068">
    <property type="entry name" value="Glyas_Bleomycin-R_OHBP_Dase"/>
</dbReference>